<dbReference type="GO" id="GO:0005634">
    <property type="term" value="C:nucleus"/>
    <property type="evidence" value="ECO:0007669"/>
    <property type="project" value="UniProtKB-SubCell"/>
</dbReference>
<dbReference type="GO" id="GO:0005737">
    <property type="term" value="C:cytoplasm"/>
    <property type="evidence" value="ECO:0007669"/>
    <property type="project" value="UniProtKB-SubCell"/>
</dbReference>
<reference evidence="6 7" key="1">
    <citation type="journal article" date="2019" name="Nat. Plants">
        <title>Genome sequencing of Musa balbisiana reveals subgenome evolution and function divergence in polyploid bananas.</title>
        <authorList>
            <person name="Yao X."/>
        </authorList>
    </citation>
    <scope>NUCLEOTIDE SEQUENCE [LARGE SCALE GENOMIC DNA]</scope>
    <source>
        <strain evidence="7">cv. DH-PKW</strain>
        <tissue evidence="6">Leaves</tissue>
    </source>
</reference>
<dbReference type="InterPro" id="IPR000048">
    <property type="entry name" value="IQ_motif_EF-hand-BS"/>
</dbReference>
<dbReference type="Pfam" id="PF00612">
    <property type="entry name" value="IQ"/>
    <property type="match status" value="1"/>
</dbReference>
<evidence type="ECO:0000313" key="6">
    <source>
        <dbReference type="EMBL" id="THU72126.1"/>
    </source>
</evidence>
<dbReference type="CDD" id="cd23767">
    <property type="entry name" value="IQCD"/>
    <property type="match status" value="1"/>
</dbReference>
<proteinExistence type="predicted"/>
<feature type="transmembrane region" description="Helical" evidence="5">
    <location>
        <begin position="95"/>
        <end position="119"/>
    </location>
</feature>
<comment type="subcellular location">
    <subcellularLocation>
        <location evidence="2">Cytoplasm</location>
    </subcellularLocation>
    <subcellularLocation>
        <location evidence="1">Nucleus</location>
    </subcellularLocation>
</comment>
<evidence type="ECO:0000256" key="1">
    <source>
        <dbReference type="ARBA" id="ARBA00004123"/>
    </source>
</evidence>
<name>A0A4S8KAL5_MUSBA</name>
<evidence type="ECO:0000256" key="3">
    <source>
        <dbReference type="ARBA" id="ARBA00022490"/>
    </source>
</evidence>
<dbReference type="PROSITE" id="PS50096">
    <property type="entry name" value="IQ"/>
    <property type="match status" value="1"/>
</dbReference>
<dbReference type="Proteomes" id="UP000317650">
    <property type="component" value="Chromosome 4"/>
</dbReference>
<keyword evidence="3" id="KW-0963">Cytoplasm</keyword>
<evidence type="ECO:0000256" key="5">
    <source>
        <dbReference type="SAM" id="Phobius"/>
    </source>
</evidence>
<keyword evidence="4" id="KW-0539">Nucleus</keyword>
<evidence type="ECO:0000313" key="7">
    <source>
        <dbReference type="Proteomes" id="UP000317650"/>
    </source>
</evidence>
<keyword evidence="7" id="KW-1185">Reference proteome</keyword>
<gene>
    <name evidence="6" type="ORF">C4D60_Mb04t08820</name>
</gene>
<comment type="caution">
    <text evidence="6">The sequence shown here is derived from an EMBL/GenBank/DDBJ whole genome shotgun (WGS) entry which is preliminary data.</text>
</comment>
<evidence type="ECO:0000256" key="2">
    <source>
        <dbReference type="ARBA" id="ARBA00004496"/>
    </source>
</evidence>
<organism evidence="6 7">
    <name type="scientific">Musa balbisiana</name>
    <name type="common">Banana</name>
    <dbReference type="NCBI Taxonomy" id="52838"/>
    <lineage>
        <taxon>Eukaryota</taxon>
        <taxon>Viridiplantae</taxon>
        <taxon>Streptophyta</taxon>
        <taxon>Embryophyta</taxon>
        <taxon>Tracheophyta</taxon>
        <taxon>Spermatophyta</taxon>
        <taxon>Magnoliopsida</taxon>
        <taxon>Liliopsida</taxon>
        <taxon>Zingiberales</taxon>
        <taxon>Musaceae</taxon>
        <taxon>Musa</taxon>
    </lineage>
</organism>
<accession>A0A4S8KAL5</accession>
<dbReference type="InterPro" id="IPR044159">
    <property type="entry name" value="IQM"/>
</dbReference>
<keyword evidence="5" id="KW-0812">Transmembrane</keyword>
<protein>
    <submittedName>
        <fullName evidence="6">Uncharacterized protein</fullName>
    </submittedName>
</protein>
<evidence type="ECO:0000256" key="4">
    <source>
        <dbReference type="ARBA" id="ARBA00023242"/>
    </source>
</evidence>
<keyword evidence="5" id="KW-1133">Transmembrane helix</keyword>
<dbReference type="AlphaFoldDB" id="A0A4S8KAL5"/>
<dbReference type="PANTHER" id="PTHR31250">
    <property type="entry name" value="IQ DOMAIN-CONTAINING PROTEIN IQM3"/>
    <property type="match status" value="1"/>
</dbReference>
<sequence>MGLSLSLLSWARIECMGSKIIGLAETKDALLGSISFGEKDINVNSRSLGFRRSDSWKRMASDVSNGVSSPRASSELDAAATKLQKMYRSYRTRRNLADCAVVVEEAMVVSIGAIILFLVNLCSTFLATSLSDTGYSLYRWKALDFASLEHSSVSFFKVEKPETAAFRWGQGARTRARKVMK</sequence>
<dbReference type="STRING" id="52838.A0A4S8KAL5"/>
<dbReference type="PANTHER" id="PTHR31250:SF27">
    <property type="entry name" value="IQ DOMAIN-CONTAINING PROTEIN IQM5"/>
    <property type="match status" value="1"/>
</dbReference>
<dbReference type="EMBL" id="PYDT01000001">
    <property type="protein sequence ID" value="THU72126.1"/>
    <property type="molecule type" value="Genomic_DNA"/>
</dbReference>
<keyword evidence="5" id="KW-0472">Membrane</keyword>